<proteinExistence type="predicted"/>
<keyword evidence="3" id="KW-1185">Reference proteome</keyword>
<dbReference type="InterPro" id="IPR008983">
    <property type="entry name" value="Tumour_necrosis_fac-like_dom"/>
</dbReference>
<feature type="domain" description="C1q" evidence="2">
    <location>
        <begin position="349"/>
        <end position="454"/>
    </location>
</feature>
<dbReference type="OrthoDB" id="6205861at2759"/>
<dbReference type="RefSeq" id="XP_055875918.1">
    <property type="nucleotide sequence ID" value="XM_056019943.1"/>
</dbReference>
<evidence type="ECO:0000256" key="1">
    <source>
        <dbReference type="SAM" id="Coils"/>
    </source>
</evidence>
<dbReference type="AlphaFoldDB" id="A0A9W2ZLV7"/>
<dbReference type="Gene3D" id="1.10.287.1490">
    <property type="match status" value="1"/>
</dbReference>
<dbReference type="InterPro" id="IPR001073">
    <property type="entry name" value="C1q_dom"/>
</dbReference>
<feature type="coiled-coil region" evidence="1">
    <location>
        <begin position="7"/>
        <end position="37"/>
    </location>
</feature>
<gene>
    <name evidence="4 5 6" type="primary">LOC106060946</name>
</gene>
<evidence type="ECO:0000313" key="4">
    <source>
        <dbReference type="RefSeq" id="XP_055875918.1"/>
    </source>
</evidence>
<evidence type="ECO:0000313" key="5">
    <source>
        <dbReference type="RefSeq" id="XP_055875924.1"/>
    </source>
</evidence>
<keyword evidence="1" id="KW-0175">Coiled coil</keyword>
<dbReference type="RefSeq" id="XP_055875929.1">
    <property type="nucleotide sequence ID" value="XM_056019954.1"/>
</dbReference>
<dbReference type="RefSeq" id="XP_055875924.1">
    <property type="nucleotide sequence ID" value="XM_056019949.1"/>
</dbReference>
<dbReference type="SUPFAM" id="SSF49842">
    <property type="entry name" value="TNF-like"/>
    <property type="match status" value="1"/>
</dbReference>
<organism evidence="3 5">
    <name type="scientific">Biomphalaria glabrata</name>
    <name type="common">Bloodfluke planorb</name>
    <name type="synonym">Freshwater snail</name>
    <dbReference type="NCBI Taxonomy" id="6526"/>
    <lineage>
        <taxon>Eukaryota</taxon>
        <taxon>Metazoa</taxon>
        <taxon>Spiralia</taxon>
        <taxon>Lophotrochozoa</taxon>
        <taxon>Mollusca</taxon>
        <taxon>Gastropoda</taxon>
        <taxon>Heterobranchia</taxon>
        <taxon>Euthyneura</taxon>
        <taxon>Panpulmonata</taxon>
        <taxon>Hygrophila</taxon>
        <taxon>Lymnaeoidea</taxon>
        <taxon>Planorbidae</taxon>
        <taxon>Biomphalaria</taxon>
    </lineage>
</organism>
<dbReference type="Pfam" id="PF00386">
    <property type="entry name" value="C1q"/>
    <property type="match status" value="1"/>
</dbReference>
<sequence length="462" mass="52678">MRPARQLKVITSQLEVLEEMKNEFENLLANINYILQKGFIWIDDESNELSFMELNQLLANGTSECLGKCIIIANGSEESSPQNLRKQTEREEVVLLSASCSSSHIKDDKDLQKIKEDISEIEKSHLKKYKLINQKLASLEKQTTETILKDIDTRNNLKFEEIMKELHSASDFMSHLQSQNEILANSVKEKTEQINDMQQTLNEIKAQSVTNSSNLNSADTQPYEFSEKLSDNSNMIQSLQSQSDSISTKMNAMESNCYNITTEVDSLKRSVSELVDAASKIRLSMEQTFNDQDTKIDALQTKFYDYKSEPEETLSKDDDSSLDDEAVGFDARVPLDSSRFDLVEDEILTCFTSVTEDVLENFDTETGIFNIPCDGLYLCGLFIDIITFVQHDLEFGIYVRESDGSEIVVGHCHCKQRDITVSEIVIRQLKENDKVFVKSCKNHKKIQFSNFSHFLCALIKDQ</sequence>
<evidence type="ECO:0000313" key="6">
    <source>
        <dbReference type="RefSeq" id="XP_055875929.1"/>
    </source>
</evidence>
<accession>A0A9W2ZLV7</accession>
<reference evidence="4 5" key="1">
    <citation type="submission" date="2025-04" db="UniProtKB">
        <authorList>
            <consortium name="RefSeq"/>
        </authorList>
    </citation>
    <scope>IDENTIFICATION</scope>
</reference>
<dbReference type="Proteomes" id="UP001165740">
    <property type="component" value="Chromosome 1"/>
</dbReference>
<dbReference type="GeneID" id="106060946"/>
<protein>
    <submittedName>
        <fullName evidence="4 5">Uncharacterized protein LOC106060946 isoform X1</fullName>
    </submittedName>
</protein>
<evidence type="ECO:0000313" key="3">
    <source>
        <dbReference type="Proteomes" id="UP001165740"/>
    </source>
</evidence>
<evidence type="ECO:0000259" key="2">
    <source>
        <dbReference type="Pfam" id="PF00386"/>
    </source>
</evidence>
<dbReference type="Gene3D" id="2.60.120.40">
    <property type="match status" value="1"/>
</dbReference>
<name>A0A9W2ZLV7_BIOGL</name>
<feature type="coiled-coil region" evidence="1">
    <location>
        <begin position="180"/>
        <end position="207"/>
    </location>
</feature>